<reference evidence="3" key="1">
    <citation type="submission" date="2020-02" db="EMBL/GenBank/DDBJ databases">
        <authorList>
            <person name="Meier V. D."/>
        </authorList>
    </citation>
    <scope>NUCLEOTIDE SEQUENCE</scope>
    <source>
        <strain evidence="3">AVDCRST_MAG64</strain>
    </source>
</reference>
<dbReference type="InterPro" id="IPR018391">
    <property type="entry name" value="PQQ_b-propeller_rpt"/>
</dbReference>
<dbReference type="Gene3D" id="2.130.10.10">
    <property type="entry name" value="YVTN repeat-like/Quinoprotein amine dehydrogenase"/>
    <property type="match status" value="2"/>
</dbReference>
<dbReference type="SUPFAM" id="SSF50998">
    <property type="entry name" value="Quinoprotein alcohol dehydrogenase-like"/>
    <property type="match status" value="1"/>
</dbReference>
<evidence type="ECO:0000313" key="3">
    <source>
        <dbReference type="EMBL" id="CAA9372367.1"/>
    </source>
</evidence>
<name>A0A6J4N1C2_9BACT</name>
<dbReference type="EMBL" id="CADCUQ010000009">
    <property type="protein sequence ID" value="CAA9372367.1"/>
    <property type="molecule type" value="Genomic_DNA"/>
</dbReference>
<feature type="signal peptide" evidence="1">
    <location>
        <begin position="1"/>
        <end position="27"/>
    </location>
</feature>
<accession>A0A6J4N1C2</accession>
<feature type="domain" description="Pyrrolo-quinoline quinone repeat" evidence="2">
    <location>
        <begin position="95"/>
        <end position="288"/>
    </location>
</feature>
<dbReference type="SMART" id="SM00564">
    <property type="entry name" value="PQQ"/>
    <property type="match status" value="3"/>
</dbReference>
<proteinExistence type="predicted"/>
<dbReference type="PANTHER" id="PTHR34512">
    <property type="entry name" value="CELL SURFACE PROTEIN"/>
    <property type="match status" value="1"/>
</dbReference>
<dbReference type="Pfam" id="PF13360">
    <property type="entry name" value="PQQ_2"/>
    <property type="match status" value="1"/>
</dbReference>
<dbReference type="AlphaFoldDB" id="A0A6J4N1C2"/>
<sequence>MTARTAPAAGRLVCRAAALSVATLLFAAGVAAAAAADWTEYRGPENDGRSAETAIAARFSAKPKLAWKVPVGQGFGTFAVAGDRAYLFVDRQSRETLVALDAKTGREVWARPVDQTITDRQGGSNPRSTPTVDGGNVYVLSVNLKLACFDAKTGKENWAKDVKAETKAPDLKWGNANSPVLDGDRIYVGGGGPGKSMMAFDKKTGDVAWAMGDEKMTHASPTPATIHGVRQVIFFMQSGLVSVAADTGKELWRAPFKFSVSTAASPIVGQGADANLVFCSAGYGVGSTVVEVSKEGDGFAAKELWMQKAEPDPQPNVNHWSTPVYHDGHIYGIFGFKDYADKGPGAPVRCLEMRTGTFKWQQPGFGSGGGTIFVDGHILAQGDAGRLALIEATPSGYKEKASLKVPGQKFWSAAVVANGRIYTRSQNEAFCFDVGK</sequence>
<keyword evidence="1" id="KW-0732">Signal</keyword>
<evidence type="ECO:0000259" key="2">
    <source>
        <dbReference type="Pfam" id="PF13360"/>
    </source>
</evidence>
<protein>
    <recommendedName>
        <fullName evidence="2">Pyrrolo-quinoline quinone repeat domain-containing protein</fullName>
    </recommendedName>
</protein>
<gene>
    <name evidence="3" type="ORF">AVDCRST_MAG64-28</name>
</gene>
<dbReference type="InterPro" id="IPR015943">
    <property type="entry name" value="WD40/YVTN_repeat-like_dom_sf"/>
</dbReference>
<organism evidence="3">
    <name type="scientific">uncultured Phycisphaerae bacterium</name>
    <dbReference type="NCBI Taxonomy" id="904963"/>
    <lineage>
        <taxon>Bacteria</taxon>
        <taxon>Pseudomonadati</taxon>
        <taxon>Planctomycetota</taxon>
        <taxon>Phycisphaerae</taxon>
        <taxon>environmental samples</taxon>
    </lineage>
</organism>
<dbReference type="PANTHER" id="PTHR34512:SF30">
    <property type="entry name" value="OUTER MEMBRANE PROTEIN ASSEMBLY FACTOR BAMB"/>
    <property type="match status" value="1"/>
</dbReference>
<feature type="chain" id="PRO_5026684927" description="Pyrrolo-quinoline quinone repeat domain-containing protein" evidence="1">
    <location>
        <begin position="28"/>
        <end position="436"/>
    </location>
</feature>
<dbReference type="InterPro" id="IPR002372">
    <property type="entry name" value="PQQ_rpt_dom"/>
</dbReference>
<evidence type="ECO:0000256" key="1">
    <source>
        <dbReference type="SAM" id="SignalP"/>
    </source>
</evidence>
<dbReference type="InterPro" id="IPR011047">
    <property type="entry name" value="Quinoprotein_ADH-like_sf"/>
</dbReference>